<gene>
    <name evidence="2" type="ORF">WG66_11509</name>
</gene>
<evidence type="ECO:0000313" key="3">
    <source>
        <dbReference type="Proteomes" id="UP000054988"/>
    </source>
</evidence>
<dbReference type="EMBL" id="LATX01001959">
    <property type="protein sequence ID" value="KTB35913.1"/>
    <property type="molecule type" value="Genomic_DNA"/>
</dbReference>
<organism evidence="2 3">
    <name type="scientific">Moniliophthora roreri</name>
    <name type="common">Frosty pod rot fungus</name>
    <name type="synonym">Monilia roreri</name>
    <dbReference type="NCBI Taxonomy" id="221103"/>
    <lineage>
        <taxon>Eukaryota</taxon>
        <taxon>Fungi</taxon>
        <taxon>Dikarya</taxon>
        <taxon>Basidiomycota</taxon>
        <taxon>Agaricomycotina</taxon>
        <taxon>Agaricomycetes</taxon>
        <taxon>Agaricomycetidae</taxon>
        <taxon>Agaricales</taxon>
        <taxon>Marasmiineae</taxon>
        <taxon>Marasmiaceae</taxon>
        <taxon>Moniliophthora</taxon>
    </lineage>
</organism>
<evidence type="ECO:0000313" key="2">
    <source>
        <dbReference type="EMBL" id="KTB35913.1"/>
    </source>
</evidence>
<dbReference type="Proteomes" id="UP000054988">
    <property type="component" value="Unassembled WGS sequence"/>
</dbReference>
<name>A0A0W0FHV8_MONRR</name>
<proteinExistence type="predicted"/>
<accession>A0A0W0FHV8</accession>
<comment type="caution">
    <text evidence="2">The sequence shown here is derived from an EMBL/GenBank/DDBJ whole genome shotgun (WGS) entry which is preliminary data.</text>
</comment>
<sequence length="97" mass="11373">MKVLIKNSYKSNEDEMEQDHDQIEIDRTPPQTDDEMVNYVQIISQEGGVCYLDYIMTSALSIDNACQWQYKDILTLLKNEQKKWIAACHDELKSLQE</sequence>
<evidence type="ECO:0000256" key="1">
    <source>
        <dbReference type="SAM" id="MobiDB-lite"/>
    </source>
</evidence>
<feature type="region of interest" description="Disordered" evidence="1">
    <location>
        <begin position="1"/>
        <end position="20"/>
    </location>
</feature>
<dbReference type="AlphaFoldDB" id="A0A0W0FHV8"/>
<reference evidence="2 3" key="1">
    <citation type="submission" date="2015-12" db="EMBL/GenBank/DDBJ databases">
        <title>Draft genome sequence of Moniliophthora roreri, the causal agent of frosty pod rot of cacao.</title>
        <authorList>
            <person name="Aime M.C."/>
            <person name="Diaz-Valderrama J.R."/>
            <person name="Kijpornyongpan T."/>
            <person name="Phillips-Mora W."/>
        </authorList>
    </citation>
    <scope>NUCLEOTIDE SEQUENCE [LARGE SCALE GENOMIC DNA]</scope>
    <source>
        <strain evidence="2 3">MCA 2952</strain>
    </source>
</reference>
<protein>
    <submittedName>
        <fullName evidence="2">Uncharacterized protein</fullName>
    </submittedName>
</protein>